<dbReference type="Gene3D" id="3.40.50.10710">
    <property type="entry name" value="Metallo-hydrolase/oxidoreductase"/>
    <property type="match status" value="1"/>
</dbReference>
<dbReference type="Gene3D" id="3.60.15.10">
    <property type="entry name" value="Ribonuclease Z/Hydroxyacylglutathione hydrolase-like"/>
    <property type="match status" value="1"/>
</dbReference>
<dbReference type="Pfam" id="PF17770">
    <property type="entry name" value="RNase_J_C"/>
    <property type="match status" value="1"/>
</dbReference>
<dbReference type="KEGG" id="mbry:B1812_03645"/>
<evidence type="ECO:0000256" key="1">
    <source>
        <dbReference type="ARBA" id="ARBA00022722"/>
    </source>
</evidence>
<dbReference type="STRING" id="655015.B1812_03645"/>
<evidence type="ECO:0000313" key="9">
    <source>
        <dbReference type="Proteomes" id="UP000193978"/>
    </source>
</evidence>
<evidence type="ECO:0000256" key="5">
    <source>
        <dbReference type="ARBA" id="ARBA00022839"/>
    </source>
</evidence>
<dbReference type="OrthoDB" id="9770211at2"/>
<dbReference type="InterPro" id="IPR055132">
    <property type="entry name" value="RNase_J_b_CASP"/>
</dbReference>
<dbReference type="PANTHER" id="PTHR43694">
    <property type="entry name" value="RIBONUCLEASE J"/>
    <property type="match status" value="1"/>
</dbReference>
<feature type="domain" description="Metallo-beta-lactamase" evidence="7">
    <location>
        <begin position="20"/>
        <end position="219"/>
    </location>
</feature>
<evidence type="ECO:0000256" key="4">
    <source>
        <dbReference type="ARBA" id="ARBA00022833"/>
    </source>
</evidence>
<dbReference type="InterPro" id="IPR042173">
    <property type="entry name" value="RNase_J_2"/>
</dbReference>
<evidence type="ECO:0000256" key="6">
    <source>
        <dbReference type="ARBA" id="ARBA00022884"/>
    </source>
</evidence>
<evidence type="ECO:0000259" key="7">
    <source>
        <dbReference type="SMART" id="SM00849"/>
    </source>
</evidence>
<dbReference type="Gene3D" id="3.10.20.580">
    <property type="match status" value="1"/>
</dbReference>
<dbReference type="EMBL" id="CP019948">
    <property type="protein sequence ID" value="ARN80325.1"/>
    <property type="molecule type" value="Genomic_DNA"/>
</dbReference>
<dbReference type="InterPro" id="IPR011108">
    <property type="entry name" value="RMMBL"/>
</dbReference>
<name>A0A1W6MRY2_9HYPH</name>
<keyword evidence="9" id="KW-1185">Reference proteome</keyword>
<reference evidence="8 9" key="1">
    <citation type="submission" date="2017-02" db="EMBL/GenBank/DDBJ databases">
        <authorList>
            <person name="Peterson S.W."/>
        </authorList>
    </citation>
    <scope>NUCLEOTIDE SEQUENCE [LARGE SCALE GENOMIC DNA]</scope>
    <source>
        <strain evidence="8 9">S285</strain>
    </source>
</reference>
<keyword evidence="1" id="KW-0540">Nuclease</keyword>
<evidence type="ECO:0000256" key="3">
    <source>
        <dbReference type="ARBA" id="ARBA00022801"/>
    </source>
</evidence>
<dbReference type="PANTHER" id="PTHR43694:SF1">
    <property type="entry name" value="RIBONUCLEASE J"/>
    <property type="match status" value="1"/>
</dbReference>
<protein>
    <submittedName>
        <fullName evidence="8">MBL fold metallo-hydrolase</fullName>
    </submittedName>
</protein>
<keyword evidence="3 8" id="KW-0378">Hydrolase</keyword>
<evidence type="ECO:0000256" key="2">
    <source>
        <dbReference type="ARBA" id="ARBA00022723"/>
    </source>
</evidence>
<keyword evidence="2" id="KW-0479">Metal-binding</keyword>
<keyword evidence="5" id="KW-0269">Exonuclease</keyword>
<dbReference type="InterPro" id="IPR036866">
    <property type="entry name" value="RibonucZ/Hydroxyglut_hydro"/>
</dbReference>
<dbReference type="RefSeq" id="WP_085770390.1">
    <property type="nucleotide sequence ID" value="NZ_AP027149.1"/>
</dbReference>
<dbReference type="InterPro" id="IPR041636">
    <property type="entry name" value="RNase_J_C"/>
</dbReference>
<keyword evidence="4" id="KW-0862">Zinc</keyword>
<dbReference type="GO" id="GO:0003723">
    <property type="term" value="F:RNA binding"/>
    <property type="evidence" value="ECO:0007669"/>
    <property type="project" value="UniProtKB-KW"/>
</dbReference>
<accession>A0A1W6MRY2</accession>
<dbReference type="Proteomes" id="UP000193978">
    <property type="component" value="Chromosome"/>
</dbReference>
<dbReference type="SMART" id="SM00849">
    <property type="entry name" value="Lactamase_B"/>
    <property type="match status" value="1"/>
</dbReference>
<dbReference type="CDD" id="cd07714">
    <property type="entry name" value="RNaseJ_MBL-fold"/>
    <property type="match status" value="1"/>
</dbReference>
<dbReference type="Pfam" id="PF00753">
    <property type="entry name" value="Lactamase_B"/>
    <property type="match status" value="1"/>
</dbReference>
<dbReference type="Pfam" id="PF07521">
    <property type="entry name" value="RMMBL"/>
    <property type="match status" value="1"/>
</dbReference>
<sequence>MSQQDADFVFAPLGGLGEIGMNAALYGYGPPRARKWILVDCGLGFPGPDLPGIDIVLPDLSAVEQLGRDLLAICITHAHEDHIGALAALWPKLKCKVFATPFAAGLIQARRLSEPGAPDIDITLVKPGARVDLSPFQVEYIAMAHSIPEACALAIRTPAGLALHTGDWKIDETPGVGHRTDEARLRALGDEGVTALICDSTNILREGHSFSESEVAIALQDVIAEARGRVIVTTFASNVQRVRAIAEAAASCKRSVVVAGRALDRTIEVSRELGFLDGIAPFYSLEHLAALPRDRTVILATGSQGEPRAAMARAAAGEHPAIKIVAGDRVVFSSRAIPGNQRDVQRLINKLCDLGAEIVTDHDRHVHCSGHPRRGEVARLYDWLRPKVAAPAHGESHHLARHAAFAREHGVDQVVSPRDGDVVRLAPGVSAIIGKMAAGRLYKDGEVLIGESDGAVRERAKLAFAGVISIALCVSRQGEMIGDPDVVASGLPKRGRSGAEMGGVIDDAVFDCFEALPRPRRRDFDSLATAIERSVRGAVFSVWGKKPTVHVLIVGG</sequence>
<organism evidence="8 9">
    <name type="scientific">Methylocystis bryophila</name>
    <dbReference type="NCBI Taxonomy" id="655015"/>
    <lineage>
        <taxon>Bacteria</taxon>
        <taxon>Pseudomonadati</taxon>
        <taxon>Pseudomonadota</taxon>
        <taxon>Alphaproteobacteria</taxon>
        <taxon>Hyphomicrobiales</taxon>
        <taxon>Methylocystaceae</taxon>
        <taxon>Methylocystis</taxon>
    </lineage>
</organism>
<dbReference type="Pfam" id="PF22505">
    <property type="entry name" value="RNase_J_b_CASP"/>
    <property type="match status" value="1"/>
</dbReference>
<dbReference type="GO" id="GO:0004527">
    <property type="term" value="F:exonuclease activity"/>
    <property type="evidence" value="ECO:0007669"/>
    <property type="project" value="UniProtKB-KW"/>
</dbReference>
<gene>
    <name evidence="8" type="ORF">B1812_03645</name>
</gene>
<dbReference type="AlphaFoldDB" id="A0A1W6MRY2"/>
<dbReference type="GO" id="GO:0046872">
    <property type="term" value="F:metal ion binding"/>
    <property type="evidence" value="ECO:0007669"/>
    <property type="project" value="UniProtKB-KW"/>
</dbReference>
<dbReference type="InterPro" id="IPR001279">
    <property type="entry name" value="Metallo-B-lactamas"/>
</dbReference>
<evidence type="ECO:0000313" key="8">
    <source>
        <dbReference type="EMBL" id="ARN80325.1"/>
    </source>
</evidence>
<keyword evidence="6" id="KW-0694">RNA-binding</keyword>
<dbReference type="SUPFAM" id="SSF56281">
    <property type="entry name" value="Metallo-hydrolase/oxidoreductase"/>
    <property type="match status" value="1"/>
</dbReference>
<proteinExistence type="predicted"/>